<dbReference type="InterPro" id="IPR009465">
    <property type="entry name" value="Spondin_N"/>
</dbReference>
<dbReference type="HOGENOM" id="CLU_097554_0_0_6"/>
<reference evidence="3" key="1">
    <citation type="submission" date="2006-08" db="EMBL/GenBank/DDBJ databases">
        <title>Complete sequence of Chromosome1 of Shewanella sp. MR-7.</title>
        <authorList>
            <consortium name="US DOE Joint Genome Institute"/>
            <person name="Copeland A."/>
            <person name="Lucas S."/>
            <person name="Lapidus A."/>
            <person name="Barry K."/>
            <person name="Detter J.C."/>
            <person name="Glavina del Rio T."/>
            <person name="Hammon N."/>
            <person name="Israni S."/>
            <person name="Dalin E."/>
            <person name="Tice H."/>
            <person name="Pitluck S."/>
            <person name="Kiss H."/>
            <person name="Brettin T."/>
            <person name="Bruce D."/>
            <person name="Han C."/>
            <person name="Tapia R."/>
            <person name="Gilna P."/>
            <person name="Schmutz J."/>
            <person name="Larimer F."/>
            <person name="Land M."/>
            <person name="Hauser L."/>
            <person name="Kyrpides N."/>
            <person name="Mikhailova N."/>
            <person name="Nealson K."/>
            <person name="Konstantinidis K."/>
            <person name="Klappenbach J."/>
            <person name="Tiedje J."/>
            <person name="Richardson P."/>
        </authorList>
    </citation>
    <scope>NUCLEOTIDE SEQUENCE</scope>
    <source>
        <strain evidence="3">MR-7</strain>
    </source>
</reference>
<evidence type="ECO:0000313" key="3">
    <source>
        <dbReference type="EMBL" id="ABI41671.1"/>
    </source>
</evidence>
<accession>Q0HYY4</accession>
<name>Q0HYY4_SHESR</name>
<proteinExistence type="predicted"/>
<dbReference type="NCBIfam" id="NF038123">
    <property type="entry name" value="NF038123_dom"/>
    <property type="match status" value="1"/>
</dbReference>
<feature type="signal peptide" evidence="1">
    <location>
        <begin position="1"/>
        <end position="22"/>
    </location>
</feature>
<dbReference type="EMBL" id="CP000444">
    <property type="protein sequence ID" value="ABI41671.1"/>
    <property type="molecule type" value="Genomic_DNA"/>
</dbReference>
<gene>
    <name evidence="3" type="ordered locus">Shewmr7_0668</name>
</gene>
<evidence type="ECO:0000259" key="2">
    <source>
        <dbReference type="Pfam" id="PF06468"/>
    </source>
</evidence>
<feature type="domain" description="Spondin" evidence="2">
    <location>
        <begin position="58"/>
        <end position="171"/>
    </location>
</feature>
<dbReference type="Pfam" id="PF06468">
    <property type="entry name" value="Spond_N"/>
    <property type="match status" value="1"/>
</dbReference>
<protein>
    <recommendedName>
        <fullName evidence="2">Spondin domain-containing protein</fullName>
    </recommendedName>
</protein>
<dbReference type="KEGG" id="shm:Shewmr7_0668"/>
<dbReference type="AlphaFoldDB" id="Q0HYY4"/>
<dbReference type="Gene3D" id="2.60.40.2130">
    <property type="entry name" value="F-spondin domain"/>
    <property type="match status" value="1"/>
</dbReference>
<evidence type="ECO:0000256" key="1">
    <source>
        <dbReference type="SAM" id="SignalP"/>
    </source>
</evidence>
<feature type="chain" id="PRO_5004173689" description="Spondin domain-containing protein" evidence="1">
    <location>
        <begin position="23"/>
        <end position="236"/>
    </location>
</feature>
<dbReference type="InterPro" id="IPR038678">
    <property type="entry name" value="Spondin_N_sf"/>
</dbReference>
<sequence length="236" mass="24623">MNKLPVKISLLALALLGLGACSDSDNPPPEPPAPPPVVMKSFEVTVTNLTANQPMSPLALIGHDNGIKLWQIGESASVALEQLAEGGSSSEFETMSGVDAIVRGAGLLSPGMSETLTLTLEEDKVDALSLLTMLVNTNDAFSGINATDIESLENGASKTFRLMAYDAGTEANSEAKGSIPGPADGGEGFNAARDDVDRVHVHPGVISQDDGLTDSVLQASHKFDNPVLKVMVKRTE</sequence>
<organism evidence="3">
    <name type="scientific">Shewanella sp. (strain MR-7)</name>
    <dbReference type="NCBI Taxonomy" id="60481"/>
    <lineage>
        <taxon>Bacteria</taxon>
        <taxon>Pseudomonadati</taxon>
        <taxon>Pseudomonadota</taxon>
        <taxon>Gammaproteobacteria</taxon>
        <taxon>Alteromonadales</taxon>
        <taxon>Shewanellaceae</taxon>
        <taxon>Shewanella</taxon>
    </lineage>
</organism>
<dbReference type="PROSITE" id="PS51257">
    <property type="entry name" value="PROKAR_LIPOPROTEIN"/>
    <property type="match status" value="1"/>
</dbReference>
<keyword evidence="1" id="KW-0732">Signal</keyword>